<dbReference type="EMBL" id="FNIE01000004">
    <property type="protein sequence ID" value="SDN55300.1"/>
    <property type="molecule type" value="Genomic_DNA"/>
</dbReference>
<accession>A0A1H0CBN8</accession>
<dbReference type="STRING" id="310781.SAMN05216259_104494"/>
<keyword evidence="2" id="KW-1133">Transmembrane helix</keyword>
<organism evidence="3 4">
    <name type="scientific">Actinacidiphila guanduensis</name>
    <dbReference type="NCBI Taxonomy" id="310781"/>
    <lineage>
        <taxon>Bacteria</taxon>
        <taxon>Bacillati</taxon>
        <taxon>Actinomycetota</taxon>
        <taxon>Actinomycetes</taxon>
        <taxon>Kitasatosporales</taxon>
        <taxon>Streptomycetaceae</taxon>
        <taxon>Actinacidiphila</taxon>
    </lineage>
</organism>
<evidence type="ECO:0000256" key="1">
    <source>
        <dbReference type="SAM" id="MobiDB-lite"/>
    </source>
</evidence>
<dbReference type="AlphaFoldDB" id="A0A1H0CBN8"/>
<evidence type="ECO:0000256" key="2">
    <source>
        <dbReference type="SAM" id="Phobius"/>
    </source>
</evidence>
<reference evidence="3 4" key="1">
    <citation type="submission" date="2016-10" db="EMBL/GenBank/DDBJ databases">
        <authorList>
            <person name="de Groot N.N."/>
        </authorList>
    </citation>
    <scope>NUCLEOTIDE SEQUENCE [LARGE SCALE GENOMIC DNA]</scope>
    <source>
        <strain evidence="3 4">CGMCC 4.2022</strain>
    </source>
</reference>
<evidence type="ECO:0000313" key="4">
    <source>
        <dbReference type="Proteomes" id="UP000199341"/>
    </source>
</evidence>
<gene>
    <name evidence="3" type="ORF">SAMN05216259_104494</name>
</gene>
<keyword evidence="2" id="KW-0472">Membrane</keyword>
<keyword evidence="2" id="KW-0812">Transmembrane</keyword>
<feature type="transmembrane region" description="Helical" evidence="2">
    <location>
        <begin position="36"/>
        <end position="53"/>
    </location>
</feature>
<name>A0A1H0CBN8_9ACTN</name>
<dbReference type="RefSeq" id="WP_176930225.1">
    <property type="nucleotide sequence ID" value="NZ_FNIE01000004.1"/>
</dbReference>
<keyword evidence="4" id="KW-1185">Reference proteome</keyword>
<proteinExistence type="predicted"/>
<protein>
    <submittedName>
        <fullName evidence="3">Uncharacterized protein</fullName>
    </submittedName>
</protein>
<feature type="transmembrane region" description="Helical" evidence="2">
    <location>
        <begin position="59"/>
        <end position="78"/>
    </location>
</feature>
<evidence type="ECO:0000313" key="3">
    <source>
        <dbReference type="EMBL" id="SDN55300.1"/>
    </source>
</evidence>
<feature type="region of interest" description="Disordered" evidence="1">
    <location>
        <begin position="1"/>
        <end position="26"/>
    </location>
</feature>
<sequence>MSGAGSRRPAPGARAAEAGDGKATAAEGTSAARRSLTLLLLLAVAANALVALADGTRAAGVSLVLTVVAALAAARYVLGADAQDSGLRSSVRLLGSRAPALGEWQRIVERSLGHEGAVHFATTLRPQLQRLFAARLAERHGTDLHRDPQRARTLVGADLWPWLDPEAAPPQPVPPEPVLAALLDRLDAL</sequence>
<dbReference type="Proteomes" id="UP000199341">
    <property type="component" value="Unassembled WGS sequence"/>
</dbReference>